<evidence type="ECO:0000256" key="1">
    <source>
        <dbReference type="SAM" id="SignalP"/>
    </source>
</evidence>
<proteinExistence type="predicted"/>
<keyword evidence="1" id="KW-0732">Signal</keyword>
<organism evidence="2 3">
    <name type="scientific">Cyclobacterium jeungdonense</name>
    <dbReference type="NCBI Taxonomy" id="708087"/>
    <lineage>
        <taxon>Bacteria</taxon>
        <taxon>Pseudomonadati</taxon>
        <taxon>Bacteroidota</taxon>
        <taxon>Cytophagia</taxon>
        <taxon>Cytophagales</taxon>
        <taxon>Cyclobacteriaceae</taxon>
        <taxon>Cyclobacterium</taxon>
    </lineage>
</organism>
<feature type="chain" id="PRO_5047413582" evidence="1">
    <location>
        <begin position="20"/>
        <end position="313"/>
    </location>
</feature>
<evidence type="ECO:0000313" key="3">
    <source>
        <dbReference type="Proteomes" id="UP001236663"/>
    </source>
</evidence>
<reference evidence="3" key="1">
    <citation type="journal article" date="2019" name="Int. J. Syst. Evol. Microbiol.">
        <title>The Global Catalogue of Microorganisms (GCM) 10K type strain sequencing project: providing services to taxonomists for standard genome sequencing and annotation.</title>
        <authorList>
            <consortium name="The Broad Institute Genomics Platform"/>
            <consortium name="The Broad Institute Genome Sequencing Center for Infectious Disease"/>
            <person name="Wu L."/>
            <person name="Ma J."/>
        </authorList>
    </citation>
    <scope>NUCLEOTIDE SEQUENCE [LARGE SCALE GENOMIC DNA]</scope>
    <source>
        <strain evidence="3">CECT 7706</strain>
    </source>
</reference>
<dbReference type="SUPFAM" id="SSF75005">
    <property type="entry name" value="Arabinanase/levansucrase/invertase"/>
    <property type="match status" value="1"/>
</dbReference>
<evidence type="ECO:0000313" key="2">
    <source>
        <dbReference type="EMBL" id="MDN3687080.1"/>
    </source>
</evidence>
<dbReference type="Gene3D" id="2.115.10.20">
    <property type="entry name" value="Glycosyl hydrolase domain, family 43"/>
    <property type="match status" value="2"/>
</dbReference>
<dbReference type="RefSeq" id="WP_163383974.1">
    <property type="nucleotide sequence ID" value="NZ_JAUFQS010000004.1"/>
</dbReference>
<dbReference type="PROSITE" id="PS51257">
    <property type="entry name" value="PROKAR_LIPOPROTEIN"/>
    <property type="match status" value="1"/>
</dbReference>
<dbReference type="PANTHER" id="PTHR35279">
    <property type="match status" value="1"/>
</dbReference>
<sequence>MKNILIQFLALLVCSLIGACQPNSTSKKSSETEDNLPFPKEIIEFTPHPENPIFSGTGENTWDRRIRERGFILKEADGYHMWYTGFEDYEENTILKLGYARSEDGIHWNRFEENPIFKESWVEDMMVWEHEGRYYMFAEGKNDIAKMLTSTDKIHWENQGNLDIRQQDGSPLSEGPYGTPTVWVENGIWYLFYERNDQGIWLATSEDLKTWTNVQDDPVIHMGPETYDQYGVAVNQVIKYKDNYYAYYHGTSLEDWSDWTMNVAVSKDLVQWTKYSQNPIMGDNKSSGILVPDGTKFRFYTMHPEVAVHFPVE</sequence>
<dbReference type="EMBL" id="JAUFQS010000004">
    <property type="protein sequence ID" value="MDN3687080.1"/>
    <property type="molecule type" value="Genomic_DNA"/>
</dbReference>
<protein>
    <submittedName>
        <fullName evidence="2">Glycosylase</fullName>
    </submittedName>
</protein>
<name>A0ABT8C3J6_9BACT</name>
<dbReference type="Proteomes" id="UP001236663">
    <property type="component" value="Unassembled WGS sequence"/>
</dbReference>
<dbReference type="PANTHER" id="PTHR35279:SF1">
    <property type="entry name" value="ARABINANASE_LEVANSUCRASE_INVERTASE"/>
    <property type="match status" value="1"/>
</dbReference>
<accession>A0ABT8C3J6</accession>
<dbReference type="InterPro" id="IPR023296">
    <property type="entry name" value="Glyco_hydro_beta-prop_sf"/>
</dbReference>
<gene>
    <name evidence="2" type="ORF">QWZ15_04505</name>
</gene>
<keyword evidence="3" id="KW-1185">Reference proteome</keyword>
<comment type="caution">
    <text evidence="2">The sequence shown here is derived from an EMBL/GenBank/DDBJ whole genome shotgun (WGS) entry which is preliminary data.</text>
</comment>
<feature type="signal peptide" evidence="1">
    <location>
        <begin position="1"/>
        <end position="19"/>
    </location>
</feature>